<evidence type="ECO:0000313" key="3">
    <source>
        <dbReference type="Proteomes" id="UP000317646"/>
    </source>
</evidence>
<dbReference type="EMBL" id="RCYZ01000004">
    <property type="protein sequence ID" value="TPG65932.1"/>
    <property type="molecule type" value="Genomic_DNA"/>
</dbReference>
<gene>
    <name evidence="2" type="ORF">EAH73_11125</name>
</gene>
<feature type="compositionally biased region" description="Acidic residues" evidence="1">
    <location>
        <begin position="89"/>
        <end position="105"/>
    </location>
</feature>
<name>A0A502GWV1_9BACT</name>
<comment type="caution">
    <text evidence="2">The sequence shown here is derived from an EMBL/GenBank/DDBJ whole genome shotgun (WGS) entry which is preliminary data.</text>
</comment>
<keyword evidence="3" id="KW-1185">Reference proteome</keyword>
<proteinExistence type="predicted"/>
<accession>A0A502GWV1</accession>
<dbReference type="AlphaFoldDB" id="A0A502GWV1"/>
<dbReference type="OrthoDB" id="887335at2"/>
<protein>
    <submittedName>
        <fullName evidence="2">Uncharacterized protein</fullName>
    </submittedName>
</protein>
<dbReference type="RefSeq" id="WP_140466583.1">
    <property type="nucleotide sequence ID" value="NZ_RCYZ01000004.1"/>
</dbReference>
<dbReference type="Proteomes" id="UP000317646">
    <property type="component" value="Unassembled WGS sequence"/>
</dbReference>
<feature type="region of interest" description="Disordered" evidence="1">
    <location>
        <begin position="69"/>
        <end position="122"/>
    </location>
</feature>
<feature type="region of interest" description="Disordered" evidence="1">
    <location>
        <begin position="1"/>
        <end position="36"/>
    </location>
</feature>
<sequence>MIDHDDDLDDDLLDDDDTLDSYAAKGGAKALGNPEDQLSAKYADYLMWLDTGSSHDEALDLAGMTEAEHVAAENADNADSAERSGFGSLDDEDDDFGDDEDEDEGFSPRGRGGRSSFDSDDY</sequence>
<reference evidence="2 3" key="1">
    <citation type="journal article" date="2019" name="Environ. Microbiol.">
        <title>Species interactions and distinct microbial communities in high Arctic permafrost affected cryosols are associated with the CH4 and CO2 gas fluxes.</title>
        <authorList>
            <person name="Altshuler I."/>
            <person name="Hamel J."/>
            <person name="Turney S."/>
            <person name="Magnuson E."/>
            <person name="Levesque R."/>
            <person name="Greer C."/>
            <person name="Whyte L.G."/>
        </authorList>
    </citation>
    <scope>NUCLEOTIDE SEQUENCE [LARGE SCALE GENOMIC DNA]</scope>
    <source>
        <strain evidence="2 3">S9.2P</strain>
    </source>
</reference>
<feature type="compositionally biased region" description="Low complexity" evidence="1">
    <location>
        <begin position="72"/>
        <end position="88"/>
    </location>
</feature>
<evidence type="ECO:0000313" key="2">
    <source>
        <dbReference type="EMBL" id="TPG65932.1"/>
    </source>
</evidence>
<organism evidence="2 3">
    <name type="scientific">Hymenobacter nivis</name>
    <dbReference type="NCBI Taxonomy" id="1850093"/>
    <lineage>
        <taxon>Bacteria</taxon>
        <taxon>Pseudomonadati</taxon>
        <taxon>Bacteroidota</taxon>
        <taxon>Cytophagia</taxon>
        <taxon>Cytophagales</taxon>
        <taxon>Hymenobacteraceae</taxon>
        <taxon>Hymenobacter</taxon>
    </lineage>
</organism>
<evidence type="ECO:0000256" key="1">
    <source>
        <dbReference type="SAM" id="MobiDB-lite"/>
    </source>
</evidence>
<feature type="compositionally biased region" description="Acidic residues" evidence="1">
    <location>
        <begin position="1"/>
        <end position="19"/>
    </location>
</feature>